<feature type="domain" description="DNA/pantothenate metabolism flavoprotein C-terminal" evidence="6">
    <location>
        <begin position="189"/>
        <end position="396"/>
    </location>
</feature>
<proteinExistence type="inferred from homology"/>
<evidence type="ECO:0000313" key="7">
    <source>
        <dbReference type="EMBL" id="TGY43925.1"/>
    </source>
</evidence>
<dbReference type="SUPFAM" id="SSF102645">
    <property type="entry name" value="CoaB-like"/>
    <property type="match status" value="1"/>
</dbReference>
<evidence type="ECO:0000259" key="5">
    <source>
        <dbReference type="Pfam" id="PF02441"/>
    </source>
</evidence>
<feature type="binding site" evidence="3">
    <location>
        <position position="325"/>
    </location>
    <ligand>
        <name>CTP</name>
        <dbReference type="ChEBI" id="CHEBI:37563"/>
    </ligand>
</feature>
<name>A0A4S2DP62_9CLOT</name>
<dbReference type="RefSeq" id="WP_136004764.1">
    <property type="nucleotide sequence ID" value="NZ_SRYR01000001.1"/>
</dbReference>
<feature type="binding site" evidence="3">
    <location>
        <position position="339"/>
    </location>
    <ligand>
        <name>CTP</name>
        <dbReference type="ChEBI" id="CHEBI:37563"/>
    </ligand>
</feature>
<dbReference type="PANTHER" id="PTHR14359:SF6">
    <property type="entry name" value="PHOSPHOPANTOTHENOYLCYSTEINE DECARBOXYLASE"/>
    <property type="match status" value="1"/>
</dbReference>
<keyword evidence="3" id="KW-0479">Metal-binding</keyword>
<comment type="catalytic activity">
    <reaction evidence="3 4">
        <text>N-[(R)-4-phosphopantothenoyl]-L-cysteine + H(+) = (R)-4'-phosphopantetheine + CO2</text>
        <dbReference type="Rhea" id="RHEA:16793"/>
        <dbReference type="ChEBI" id="CHEBI:15378"/>
        <dbReference type="ChEBI" id="CHEBI:16526"/>
        <dbReference type="ChEBI" id="CHEBI:59458"/>
        <dbReference type="ChEBI" id="CHEBI:61723"/>
        <dbReference type="EC" id="4.1.1.36"/>
    </reaction>
</comment>
<comment type="similarity">
    <text evidence="3 4">In the C-terminal section; belongs to the PPC synthetase family.</text>
</comment>
<dbReference type="Gene3D" id="3.40.50.10300">
    <property type="entry name" value="CoaB-like"/>
    <property type="match status" value="1"/>
</dbReference>
<evidence type="ECO:0000256" key="2">
    <source>
        <dbReference type="ARBA" id="ARBA00023239"/>
    </source>
</evidence>
<dbReference type="GO" id="GO:0010181">
    <property type="term" value="F:FMN binding"/>
    <property type="evidence" value="ECO:0007669"/>
    <property type="project" value="UniProtKB-UniRule"/>
</dbReference>
<dbReference type="AlphaFoldDB" id="A0A4S2DP62"/>
<dbReference type="InterPro" id="IPR003382">
    <property type="entry name" value="Flavoprotein"/>
</dbReference>
<comment type="pathway">
    <text evidence="3 4">Cofactor biosynthesis; coenzyme A biosynthesis; CoA from (R)-pantothenate: step 3/5.</text>
</comment>
<dbReference type="GO" id="GO:0015941">
    <property type="term" value="P:pantothenate catabolic process"/>
    <property type="evidence" value="ECO:0007669"/>
    <property type="project" value="InterPro"/>
</dbReference>
<accession>A0A4S2DP62</accession>
<evidence type="ECO:0000313" key="8">
    <source>
        <dbReference type="Proteomes" id="UP000306888"/>
    </source>
</evidence>
<reference evidence="7 8" key="1">
    <citation type="submission" date="2019-04" db="EMBL/GenBank/DDBJ databases">
        <title>Microbes associate with the intestines of laboratory mice.</title>
        <authorList>
            <person name="Navarre W."/>
            <person name="Wong E."/>
            <person name="Huang K."/>
            <person name="Tropini C."/>
            <person name="Ng K."/>
            <person name="Yu B."/>
        </authorList>
    </citation>
    <scope>NUCLEOTIDE SEQUENCE [LARGE SCALE GENOMIC DNA]</scope>
    <source>
        <strain evidence="7 8">NM50_B9-20</strain>
    </source>
</reference>
<evidence type="ECO:0000256" key="1">
    <source>
        <dbReference type="ARBA" id="ARBA00022793"/>
    </source>
</evidence>
<dbReference type="InterPro" id="IPR035929">
    <property type="entry name" value="CoaB-like_sf"/>
</dbReference>
<dbReference type="EC" id="4.1.1.36" evidence="3"/>
<dbReference type="Pfam" id="PF02441">
    <property type="entry name" value="Flavoprotein"/>
    <property type="match status" value="1"/>
</dbReference>
<dbReference type="GO" id="GO:0004632">
    <property type="term" value="F:phosphopantothenate--cysteine ligase activity"/>
    <property type="evidence" value="ECO:0007669"/>
    <property type="project" value="UniProtKB-UniRule"/>
</dbReference>
<keyword evidence="8" id="KW-1185">Reference proteome</keyword>
<sequence length="399" mass="43673">MENKRCVCIGVSGGIAAYKALDIVSALRKKDIDVRVIMTESATKFVAPLTFQSLSQNMVTTDMFAEPKAFEIQHISLAKRADVFLVAPATANIIGKVANGIADDMLSTTIMATKAKVIFAPAMNTNMYENKIVQSNIEKLKGLGYEFIEPASGRLACGDEGRGKLADVNTIVEKVLDALESKDIPKDLLGKKVLISAGPTYSNIDPVRFITNKSTGKMGYYIAEEARDRGADVTLVSGPTNLKPPSGVKVINITTNEEMKEAIFENYDDSDIVIKSAAVADYKIKNYSNDKIKKGDGDLVLTFVRDNDILKLLGEKKTNQILVGFAAESTNISENARRKLENKNLDYIVANDITSSDTGFGSDDNKVVIFTKDGEEINLDKMSKRKVASKIFDTILRKR</sequence>
<dbReference type="Gene3D" id="3.40.50.1950">
    <property type="entry name" value="Flavin prenyltransferase-like"/>
    <property type="match status" value="1"/>
</dbReference>
<dbReference type="NCBIfam" id="TIGR00521">
    <property type="entry name" value="coaBC_dfp"/>
    <property type="match status" value="1"/>
</dbReference>
<evidence type="ECO:0000256" key="4">
    <source>
        <dbReference type="RuleBase" id="RU364078"/>
    </source>
</evidence>
<keyword evidence="3" id="KW-0511">Multifunctional enzyme</keyword>
<feature type="domain" description="Flavoprotein" evidence="5">
    <location>
        <begin position="7"/>
        <end position="179"/>
    </location>
</feature>
<feature type="binding site" evidence="3">
    <location>
        <position position="281"/>
    </location>
    <ligand>
        <name>CTP</name>
        <dbReference type="ChEBI" id="CHEBI:37563"/>
    </ligand>
</feature>
<comment type="caution">
    <text evidence="3">Lacks conserved residue(s) required for the propagation of feature annotation.</text>
</comment>
<keyword evidence="2 3" id="KW-0456">Lyase</keyword>
<comment type="caution">
    <text evidence="7">The sequence shown here is derived from an EMBL/GenBank/DDBJ whole genome shotgun (WGS) entry which is preliminary data.</text>
</comment>
<evidence type="ECO:0000256" key="3">
    <source>
        <dbReference type="HAMAP-Rule" id="MF_02225"/>
    </source>
</evidence>
<keyword evidence="1 3" id="KW-0210">Decarboxylase</keyword>
<comment type="cofactor">
    <cofactor evidence="3">
        <name>FMN</name>
        <dbReference type="ChEBI" id="CHEBI:58210"/>
    </cofactor>
    <text evidence="3">Binds 1 FMN per subunit.</text>
</comment>
<feature type="binding site" evidence="3">
    <location>
        <position position="291"/>
    </location>
    <ligand>
        <name>CTP</name>
        <dbReference type="ChEBI" id="CHEBI:37563"/>
    </ligand>
</feature>
<feature type="region of interest" description="Phosphopantothenoylcysteine decarboxylase" evidence="3">
    <location>
        <begin position="1"/>
        <end position="192"/>
    </location>
</feature>
<dbReference type="Pfam" id="PF04127">
    <property type="entry name" value="DFP"/>
    <property type="match status" value="1"/>
</dbReference>
<dbReference type="InterPro" id="IPR007085">
    <property type="entry name" value="DNA/pantothenate-metab_flavo_C"/>
</dbReference>
<dbReference type="OrthoDB" id="9802554at2"/>
<dbReference type="GO" id="GO:0015937">
    <property type="term" value="P:coenzyme A biosynthetic process"/>
    <property type="evidence" value="ECO:0007669"/>
    <property type="project" value="UniProtKB-UniRule"/>
</dbReference>
<dbReference type="GO" id="GO:0046872">
    <property type="term" value="F:metal ion binding"/>
    <property type="evidence" value="ECO:0007669"/>
    <property type="project" value="UniProtKB-KW"/>
</dbReference>
<dbReference type="Proteomes" id="UP000306888">
    <property type="component" value="Unassembled WGS sequence"/>
</dbReference>
<feature type="region of interest" description="Phosphopantothenate--cysteine ligase" evidence="3">
    <location>
        <begin position="193"/>
        <end position="399"/>
    </location>
</feature>
<dbReference type="EMBL" id="SRYR01000001">
    <property type="protein sequence ID" value="TGY43925.1"/>
    <property type="molecule type" value="Genomic_DNA"/>
</dbReference>
<dbReference type="InterPro" id="IPR005252">
    <property type="entry name" value="CoaBC"/>
</dbReference>
<dbReference type="HAMAP" id="MF_02225">
    <property type="entry name" value="CoaBC"/>
    <property type="match status" value="1"/>
</dbReference>
<comment type="function">
    <text evidence="4">Catalyzes two steps in the biosynthesis of coenzyme A. In the first step cysteine is conjugated to 4'-phosphopantothenate to form 4-phosphopantothenoylcysteine, in the latter compound is decarboxylated to form 4'-phosphopantotheine.</text>
</comment>
<comment type="pathway">
    <text evidence="3 4">Cofactor biosynthesis; coenzyme A biosynthesis; CoA from (R)-pantothenate: step 2/5.</text>
</comment>
<organism evidence="7 8">
    <name type="scientific">Clostridium sartagoforme</name>
    <dbReference type="NCBI Taxonomy" id="84031"/>
    <lineage>
        <taxon>Bacteria</taxon>
        <taxon>Bacillati</taxon>
        <taxon>Bacillota</taxon>
        <taxon>Clostridia</taxon>
        <taxon>Eubacteriales</taxon>
        <taxon>Clostridiaceae</taxon>
        <taxon>Clostridium</taxon>
    </lineage>
</organism>
<keyword evidence="3 4" id="KW-0288">FMN</keyword>
<dbReference type="InterPro" id="IPR036551">
    <property type="entry name" value="Flavin_trans-like"/>
</dbReference>
<dbReference type="GO" id="GO:0004633">
    <property type="term" value="F:phosphopantothenoylcysteine decarboxylase activity"/>
    <property type="evidence" value="ECO:0007669"/>
    <property type="project" value="UniProtKB-UniRule"/>
</dbReference>
<feature type="binding site" evidence="3">
    <location>
        <position position="343"/>
    </location>
    <ligand>
        <name>CTP</name>
        <dbReference type="ChEBI" id="CHEBI:37563"/>
    </ligand>
</feature>
<dbReference type="GO" id="GO:0071513">
    <property type="term" value="C:phosphopantothenoylcysteine decarboxylase complex"/>
    <property type="evidence" value="ECO:0007669"/>
    <property type="project" value="TreeGrafter"/>
</dbReference>
<comment type="catalytic activity">
    <reaction evidence="3 4">
        <text>(R)-4'-phosphopantothenate + L-cysteine + CTP = N-[(R)-4-phosphopantothenoyl]-L-cysteine + CMP + diphosphate + H(+)</text>
        <dbReference type="Rhea" id="RHEA:19397"/>
        <dbReference type="ChEBI" id="CHEBI:10986"/>
        <dbReference type="ChEBI" id="CHEBI:15378"/>
        <dbReference type="ChEBI" id="CHEBI:33019"/>
        <dbReference type="ChEBI" id="CHEBI:35235"/>
        <dbReference type="ChEBI" id="CHEBI:37563"/>
        <dbReference type="ChEBI" id="CHEBI:59458"/>
        <dbReference type="ChEBI" id="CHEBI:60377"/>
        <dbReference type="EC" id="6.3.2.5"/>
    </reaction>
</comment>
<comment type="function">
    <text evidence="3">Catalyzes two sequential steps in the biosynthesis of coenzyme A. In the first step cysteine is conjugated to 4'-phosphopantothenate to form 4-phosphopantothenoylcysteine. In the second step the latter compound is decarboxylated to form 4'-phosphopantotheine.</text>
</comment>
<keyword evidence="3 4" id="KW-0285">Flavoprotein</keyword>
<protein>
    <recommendedName>
        <fullName evidence="3">Coenzyme A biosynthesis bifunctional protein CoaBC</fullName>
    </recommendedName>
    <alternativeName>
        <fullName evidence="3">DNA/pantothenate metabolism flavoprotein</fullName>
    </alternativeName>
    <alternativeName>
        <fullName evidence="3">Phosphopantothenoylcysteine synthetase/decarboxylase</fullName>
        <shortName evidence="3">PPCS-PPCDC</shortName>
    </alternativeName>
    <domain>
        <recommendedName>
            <fullName evidence="3">Phosphopantothenoylcysteine decarboxylase</fullName>
            <shortName evidence="3">PPC decarboxylase</shortName>
            <shortName evidence="3">PPC-DC</shortName>
            <ecNumber evidence="3">4.1.1.36</ecNumber>
        </recommendedName>
        <alternativeName>
            <fullName evidence="3">CoaC</fullName>
        </alternativeName>
    </domain>
    <domain>
        <recommendedName>
            <fullName evidence="3">Phosphopantothenate--cysteine ligase</fullName>
            <ecNumber evidence="3">6.3.2.5</ecNumber>
        </recommendedName>
        <alternativeName>
            <fullName evidence="3">CoaB</fullName>
        </alternativeName>
        <alternativeName>
            <fullName evidence="3">Phosphopantothenoylcysteine synthetase</fullName>
            <shortName evidence="3">PPC synthetase</shortName>
            <shortName evidence="3">PPC-S</shortName>
        </alternativeName>
    </domain>
</protein>
<dbReference type="PANTHER" id="PTHR14359">
    <property type="entry name" value="HOMO-OLIGOMERIC FLAVIN CONTAINING CYS DECARBOXYLASE FAMILY"/>
    <property type="match status" value="1"/>
</dbReference>
<dbReference type="SUPFAM" id="SSF52507">
    <property type="entry name" value="Homo-oligomeric flavin-containing Cys decarboxylases, HFCD"/>
    <property type="match status" value="1"/>
</dbReference>
<gene>
    <name evidence="3 7" type="primary">coaBC</name>
    <name evidence="7" type="ORF">E5347_03665</name>
</gene>
<feature type="active site" description="Proton donor" evidence="3">
    <location>
        <position position="157"/>
    </location>
</feature>
<comment type="similarity">
    <text evidence="3 4">In the N-terminal section; belongs to the HFCD (homo-oligomeric flavin containing Cys decarboxylase) superfamily.</text>
</comment>
<evidence type="ECO:0000259" key="6">
    <source>
        <dbReference type="Pfam" id="PF04127"/>
    </source>
</evidence>
<keyword evidence="3 4" id="KW-0436">Ligase</keyword>
<keyword evidence="3" id="KW-0460">Magnesium</keyword>
<comment type="cofactor">
    <cofactor evidence="3">
        <name>Mg(2+)</name>
        <dbReference type="ChEBI" id="CHEBI:18420"/>
    </cofactor>
</comment>
<dbReference type="EC" id="6.3.2.5" evidence="3"/>
<dbReference type="UniPathway" id="UPA00241">
    <property type="reaction ID" value="UER00353"/>
</dbReference>